<dbReference type="PROSITE" id="PS00216">
    <property type="entry name" value="SUGAR_TRANSPORT_1"/>
    <property type="match status" value="1"/>
</dbReference>
<organism evidence="10 11">
    <name type="scientific">Tumebacillus lacus</name>
    <dbReference type="NCBI Taxonomy" id="2995335"/>
    <lineage>
        <taxon>Bacteria</taxon>
        <taxon>Bacillati</taxon>
        <taxon>Bacillota</taxon>
        <taxon>Bacilli</taxon>
        <taxon>Bacillales</taxon>
        <taxon>Alicyclobacillaceae</taxon>
        <taxon>Tumebacillus</taxon>
    </lineage>
</organism>
<keyword evidence="5 8" id="KW-0812">Transmembrane</keyword>
<keyword evidence="4" id="KW-0997">Cell inner membrane</keyword>
<dbReference type="PANTHER" id="PTHR43045:SF1">
    <property type="entry name" value="SHIKIMATE TRANSPORTER"/>
    <property type="match status" value="1"/>
</dbReference>
<keyword evidence="3" id="KW-1003">Cell membrane</keyword>
<dbReference type="InterPro" id="IPR020846">
    <property type="entry name" value="MFS_dom"/>
</dbReference>
<evidence type="ECO:0000256" key="2">
    <source>
        <dbReference type="ARBA" id="ARBA00022448"/>
    </source>
</evidence>
<feature type="transmembrane region" description="Helical" evidence="8">
    <location>
        <begin position="303"/>
        <end position="322"/>
    </location>
</feature>
<dbReference type="InterPro" id="IPR011701">
    <property type="entry name" value="MFS"/>
</dbReference>
<dbReference type="NCBIfam" id="TIGR00883">
    <property type="entry name" value="2A0106"/>
    <property type="match status" value="1"/>
</dbReference>
<dbReference type="PANTHER" id="PTHR43045">
    <property type="entry name" value="SHIKIMATE TRANSPORTER"/>
    <property type="match status" value="1"/>
</dbReference>
<dbReference type="PROSITE" id="PS50850">
    <property type="entry name" value="MFS"/>
    <property type="match status" value="1"/>
</dbReference>
<feature type="transmembrane region" description="Helical" evidence="8">
    <location>
        <begin position="365"/>
        <end position="389"/>
    </location>
</feature>
<feature type="transmembrane region" description="Helical" evidence="8">
    <location>
        <begin position="21"/>
        <end position="41"/>
    </location>
</feature>
<evidence type="ECO:0000256" key="6">
    <source>
        <dbReference type="ARBA" id="ARBA00022989"/>
    </source>
</evidence>
<feature type="transmembrane region" description="Helical" evidence="8">
    <location>
        <begin position="110"/>
        <end position="136"/>
    </location>
</feature>
<dbReference type="Proteomes" id="UP001208017">
    <property type="component" value="Unassembled WGS sequence"/>
</dbReference>
<reference evidence="10 11" key="1">
    <citation type="submission" date="2022-11" db="EMBL/GenBank/DDBJ databases">
        <title>Study of microbial diversity in lake waters.</title>
        <authorList>
            <person name="Zhang J."/>
        </authorList>
    </citation>
    <scope>NUCLEOTIDE SEQUENCE [LARGE SCALE GENOMIC DNA]</scope>
    <source>
        <strain evidence="10 11">DT12</strain>
    </source>
</reference>
<sequence>MANARQQRKALIASLVGNSIEWYDYFLYGTATALVFNKLFFPSFDPVVGLMLSYLTFALPFFIRPLGGIVFAHIGDRIGRKKTLVATLMLMGVSTVLIGLLPSYESIGVLAPILLVTLRVIQGMGIGGEWGGALLIAVEHSDEKKRALYGSVPQMGVPIGLLLGTFAMSLTTFLTTDEQFLSWGWRVPFLISAVLVGVGFWIRNGVEESEAFQKVKESGEVAKVPLVETLKHHWKEVLLATGMKVVETAPFYIFSTFIISYATKFVNMDRTVVLNSITISTLVCVLLIPVMGRLADRVGRRPLYLWGTVAMILYTFPYFMLVNTGSNGLLILANVIGLGIIWTPITAVLGTLYSEIFSTKVRYTGVTLGYQLGAALAGGTAPLIATALLSRYDNSYVPVAIYLMLASSLSLLAILLTKETKGRMIH</sequence>
<dbReference type="PROSITE" id="PS00217">
    <property type="entry name" value="SUGAR_TRANSPORT_2"/>
    <property type="match status" value="1"/>
</dbReference>
<evidence type="ECO:0000256" key="7">
    <source>
        <dbReference type="ARBA" id="ARBA00023136"/>
    </source>
</evidence>
<name>A0ABT3X1U8_9BACL</name>
<dbReference type="SUPFAM" id="SSF103473">
    <property type="entry name" value="MFS general substrate transporter"/>
    <property type="match status" value="1"/>
</dbReference>
<dbReference type="InterPro" id="IPR005829">
    <property type="entry name" value="Sugar_transporter_CS"/>
</dbReference>
<comment type="subcellular location">
    <subcellularLocation>
        <location evidence="1">Cell inner membrane</location>
        <topology evidence="1">Multi-pass membrane protein</topology>
    </subcellularLocation>
</comment>
<dbReference type="InterPro" id="IPR004736">
    <property type="entry name" value="MHS_symport"/>
</dbReference>
<evidence type="ECO:0000313" key="11">
    <source>
        <dbReference type="Proteomes" id="UP001208017"/>
    </source>
</evidence>
<feature type="transmembrane region" description="Helical" evidence="8">
    <location>
        <begin position="395"/>
        <end position="416"/>
    </location>
</feature>
<dbReference type="CDD" id="cd17369">
    <property type="entry name" value="MFS_ShiA_like"/>
    <property type="match status" value="1"/>
</dbReference>
<feature type="transmembrane region" description="Helical" evidence="8">
    <location>
        <begin position="272"/>
        <end position="291"/>
    </location>
</feature>
<evidence type="ECO:0000256" key="3">
    <source>
        <dbReference type="ARBA" id="ARBA00022475"/>
    </source>
</evidence>
<dbReference type="Gene3D" id="1.20.1250.20">
    <property type="entry name" value="MFS general substrate transporter like domains"/>
    <property type="match status" value="2"/>
</dbReference>
<dbReference type="EMBL" id="JAPMLT010000007">
    <property type="protein sequence ID" value="MCX7570890.1"/>
    <property type="molecule type" value="Genomic_DNA"/>
</dbReference>
<accession>A0ABT3X1U8</accession>
<feature type="transmembrane region" description="Helical" evidence="8">
    <location>
        <begin position="183"/>
        <end position="202"/>
    </location>
</feature>
<feature type="transmembrane region" description="Helical" evidence="8">
    <location>
        <begin position="47"/>
        <end position="72"/>
    </location>
</feature>
<proteinExistence type="predicted"/>
<evidence type="ECO:0000256" key="4">
    <source>
        <dbReference type="ARBA" id="ARBA00022519"/>
    </source>
</evidence>
<evidence type="ECO:0000256" key="8">
    <source>
        <dbReference type="SAM" id="Phobius"/>
    </source>
</evidence>
<feature type="transmembrane region" description="Helical" evidence="8">
    <location>
        <begin position="84"/>
        <end position="104"/>
    </location>
</feature>
<dbReference type="RefSeq" id="WP_267152136.1">
    <property type="nucleotide sequence ID" value="NZ_JAPMLT010000007.1"/>
</dbReference>
<dbReference type="InterPro" id="IPR036259">
    <property type="entry name" value="MFS_trans_sf"/>
</dbReference>
<evidence type="ECO:0000313" key="10">
    <source>
        <dbReference type="EMBL" id="MCX7570890.1"/>
    </source>
</evidence>
<feature type="transmembrane region" description="Helical" evidence="8">
    <location>
        <begin position="328"/>
        <end position="353"/>
    </location>
</feature>
<evidence type="ECO:0000256" key="5">
    <source>
        <dbReference type="ARBA" id="ARBA00022692"/>
    </source>
</evidence>
<dbReference type="Pfam" id="PF07690">
    <property type="entry name" value="MFS_1"/>
    <property type="match status" value="1"/>
</dbReference>
<keyword evidence="2" id="KW-0813">Transport</keyword>
<keyword evidence="11" id="KW-1185">Reference proteome</keyword>
<comment type="caution">
    <text evidence="10">The sequence shown here is derived from an EMBL/GenBank/DDBJ whole genome shotgun (WGS) entry which is preliminary data.</text>
</comment>
<gene>
    <name evidence="10" type="ORF">OS242_13135</name>
</gene>
<feature type="domain" description="Major facilitator superfamily (MFS) profile" evidence="9">
    <location>
        <begin position="10"/>
        <end position="421"/>
    </location>
</feature>
<evidence type="ECO:0000256" key="1">
    <source>
        <dbReference type="ARBA" id="ARBA00004429"/>
    </source>
</evidence>
<keyword evidence="7 8" id="KW-0472">Membrane</keyword>
<keyword evidence="6 8" id="KW-1133">Transmembrane helix</keyword>
<protein>
    <submittedName>
        <fullName evidence="10">MFS transporter</fullName>
    </submittedName>
</protein>
<feature type="transmembrane region" description="Helical" evidence="8">
    <location>
        <begin position="148"/>
        <end position="171"/>
    </location>
</feature>
<evidence type="ECO:0000259" key="9">
    <source>
        <dbReference type="PROSITE" id="PS50850"/>
    </source>
</evidence>